<sequence length="389" mass="40265">MRISKEKKPWIGALALAAAPMVAQAQTAEHVLRALLTRPPEAAQFAPGFLDAVPIAQLVPVLSQITAAIGPVETITLRGDRATVLTATHRMQARIALDADGRVAMLFFEPPEPRVASLGGAEAVLAGLGDRVAWLAVRDGQVLSAQAADAALAVGSAFKLGVLAVLAGDIASGRRDWADVVRLEARHKSLPSGQLQDMPDGSPLTLHTAAALMISISDNSATDLLIDVLGRDRVAAQLGIDATGFLTTREFLGLKADADARADWRAAPAVGKPAIAAQAAQDLPPLGAVLGAHDPGVEWYLSLTTLCTLIGAVADLPLMAINPGPLLLQDGTRAAYKGGSETGVLNFTGHLTDGTGRRTCVALTVNHAETIDESAAAGAFRAFVAALPR</sequence>
<gene>
    <name evidence="4" type="ORF">KUH32_10155</name>
</gene>
<feature type="chain" id="PRO_5046544505" evidence="2">
    <location>
        <begin position="26"/>
        <end position="389"/>
    </location>
</feature>
<protein>
    <submittedName>
        <fullName evidence="4">Class A beta-lactamase-related serine hydrolase</fullName>
    </submittedName>
</protein>
<organism evidence="4 5">
    <name type="scientific">Thalassococcus arenae</name>
    <dbReference type="NCBI Taxonomy" id="2851652"/>
    <lineage>
        <taxon>Bacteria</taxon>
        <taxon>Pseudomonadati</taxon>
        <taxon>Pseudomonadota</taxon>
        <taxon>Alphaproteobacteria</taxon>
        <taxon>Rhodobacterales</taxon>
        <taxon>Roseobacteraceae</taxon>
        <taxon>Thalassococcus</taxon>
    </lineage>
</organism>
<dbReference type="Proteomes" id="UP001166293">
    <property type="component" value="Unassembled WGS sequence"/>
</dbReference>
<dbReference type="InterPro" id="IPR000871">
    <property type="entry name" value="Beta-lactam_class-A"/>
</dbReference>
<proteinExistence type="predicted"/>
<feature type="domain" description="Beta-lactamase class A catalytic" evidence="3">
    <location>
        <begin position="146"/>
        <end position="238"/>
    </location>
</feature>
<evidence type="ECO:0000256" key="2">
    <source>
        <dbReference type="SAM" id="SignalP"/>
    </source>
</evidence>
<keyword evidence="4" id="KW-0378">Hydrolase</keyword>
<evidence type="ECO:0000313" key="5">
    <source>
        <dbReference type="Proteomes" id="UP001166293"/>
    </source>
</evidence>
<dbReference type="EMBL" id="JAHRWL010000001">
    <property type="protein sequence ID" value="MBV2360136.1"/>
    <property type="molecule type" value="Genomic_DNA"/>
</dbReference>
<dbReference type="PANTHER" id="PTHR35333:SF5">
    <property type="entry name" value="CONSERVED LIPOPROTEIN LPQF-RELATED"/>
    <property type="match status" value="1"/>
</dbReference>
<dbReference type="PANTHER" id="PTHR35333">
    <property type="entry name" value="BETA-LACTAMASE"/>
    <property type="match status" value="1"/>
</dbReference>
<feature type="signal peptide" evidence="2">
    <location>
        <begin position="1"/>
        <end position="25"/>
    </location>
</feature>
<dbReference type="GO" id="GO:0016787">
    <property type="term" value="F:hydrolase activity"/>
    <property type="evidence" value="ECO:0007669"/>
    <property type="project" value="UniProtKB-KW"/>
</dbReference>
<dbReference type="RefSeq" id="WP_217777904.1">
    <property type="nucleotide sequence ID" value="NZ_JAHRWL010000001.1"/>
</dbReference>
<dbReference type="InterPro" id="IPR045155">
    <property type="entry name" value="Beta-lactam_cat"/>
</dbReference>
<comment type="catalytic activity">
    <reaction evidence="1">
        <text>a beta-lactam + H2O = a substituted beta-amino acid</text>
        <dbReference type="Rhea" id="RHEA:20401"/>
        <dbReference type="ChEBI" id="CHEBI:15377"/>
        <dbReference type="ChEBI" id="CHEBI:35627"/>
        <dbReference type="ChEBI" id="CHEBI:140347"/>
        <dbReference type="EC" id="3.5.2.6"/>
    </reaction>
</comment>
<accession>A0ABS6N7Z1</accession>
<comment type="caution">
    <text evidence="4">The sequence shown here is derived from an EMBL/GenBank/DDBJ whole genome shotgun (WGS) entry which is preliminary data.</text>
</comment>
<name>A0ABS6N7Z1_9RHOB</name>
<evidence type="ECO:0000259" key="3">
    <source>
        <dbReference type="Pfam" id="PF13354"/>
    </source>
</evidence>
<evidence type="ECO:0000256" key="1">
    <source>
        <dbReference type="ARBA" id="ARBA00001526"/>
    </source>
</evidence>
<evidence type="ECO:0000313" key="4">
    <source>
        <dbReference type="EMBL" id="MBV2360136.1"/>
    </source>
</evidence>
<dbReference type="Pfam" id="PF13354">
    <property type="entry name" value="Beta-lactamase2"/>
    <property type="match status" value="1"/>
</dbReference>
<keyword evidence="5" id="KW-1185">Reference proteome</keyword>
<keyword evidence="2" id="KW-0732">Signal</keyword>
<reference evidence="4" key="1">
    <citation type="submission" date="2021-06" db="EMBL/GenBank/DDBJ databases">
        <title>Thalassococcus sp. CAU 1522 isolated from sea sand, Republic of Korea.</title>
        <authorList>
            <person name="Kim W."/>
        </authorList>
    </citation>
    <scope>NUCLEOTIDE SEQUENCE</scope>
    <source>
        <strain evidence="4">CAU 1522</strain>
    </source>
</reference>